<dbReference type="Gene3D" id="3.40.630.30">
    <property type="match status" value="1"/>
</dbReference>
<dbReference type="SUPFAM" id="SSF55729">
    <property type="entry name" value="Acyl-CoA N-acyltransferases (Nat)"/>
    <property type="match status" value="1"/>
</dbReference>
<comment type="caution">
    <text evidence="2">The sequence shown here is derived from an EMBL/GenBank/DDBJ whole genome shotgun (WGS) entry which is preliminary data.</text>
</comment>
<dbReference type="PANTHER" id="PTHR43610">
    <property type="entry name" value="BLL6696 PROTEIN"/>
    <property type="match status" value="1"/>
</dbReference>
<evidence type="ECO:0000313" key="3">
    <source>
        <dbReference type="Proteomes" id="UP000537718"/>
    </source>
</evidence>
<dbReference type="InterPro" id="IPR016181">
    <property type="entry name" value="Acyl_CoA_acyltransferase"/>
</dbReference>
<evidence type="ECO:0000313" key="2">
    <source>
        <dbReference type="EMBL" id="MBB5620833.1"/>
    </source>
</evidence>
<feature type="domain" description="N-acetyltransferase" evidence="1">
    <location>
        <begin position="15"/>
        <end position="175"/>
    </location>
</feature>
<reference evidence="2 3" key="1">
    <citation type="submission" date="2020-08" db="EMBL/GenBank/DDBJ databases">
        <title>Genomic Encyclopedia of Type Strains, Phase IV (KMG-V): Genome sequencing to study the core and pangenomes of soil and plant-associated prokaryotes.</title>
        <authorList>
            <person name="Whitman W."/>
        </authorList>
    </citation>
    <scope>NUCLEOTIDE SEQUENCE [LARGE SCALE GENOMIC DNA]</scope>
    <source>
        <strain evidence="2 3">MP7CTX6</strain>
    </source>
</reference>
<gene>
    <name evidence="2" type="ORF">HDE69_001886</name>
</gene>
<dbReference type="Pfam" id="PF13302">
    <property type="entry name" value="Acetyltransf_3"/>
    <property type="match status" value="1"/>
</dbReference>
<dbReference type="EMBL" id="JACHCF010000004">
    <property type="protein sequence ID" value="MBB5620833.1"/>
    <property type="molecule type" value="Genomic_DNA"/>
</dbReference>
<dbReference type="Proteomes" id="UP000537718">
    <property type="component" value="Unassembled WGS sequence"/>
</dbReference>
<proteinExistence type="predicted"/>
<keyword evidence="2" id="KW-0808">Transferase</keyword>
<evidence type="ECO:0000259" key="1">
    <source>
        <dbReference type="PROSITE" id="PS51186"/>
    </source>
</evidence>
<protein>
    <submittedName>
        <fullName evidence="2">RimJ/RimL family protein N-acetyltransferase</fullName>
    </submittedName>
</protein>
<accession>A0A7W8YSK5</accession>
<dbReference type="AlphaFoldDB" id="A0A7W8YSK5"/>
<sequence>MIDFEKDYILENERVLLRPLKAEDFDALLEYATNEPETWDFNAFGASGGENLKAYITTALTHRAGKTEYPFIVVDKTDNKIVGSTRFYMINSITNTLELGYTWYGKKYRGTSINKNCKYLLLEFAFDVLNVERVGFRANNLNKRSINAMKSIGCVEEGVLRNRSIDGKGHRMDVIVLSIIKQEWFESVKQTLFNLSTTSC</sequence>
<dbReference type="GO" id="GO:0016747">
    <property type="term" value="F:acyltransferase activity, transferring groups other than amino-acyl groups"/>
    <property type="evidence" value="ECO:0007669"/>
    <property type="project" value="InterPro"/>
</dbReference>
<dbReference type="InterPro" id="IPR000182">
    <property type="entry name" value="GNAT_dom"/>
</dbReference>
<dbReference type="PANTHER" id="PTHR43610:SF1">
    <property type="entry name" value="N-ACETYLTRANSFERASE DOMAIN-CONTAINING PROTEIN"/>
    <property type="match status" value="1"/>
</dbReference>
<dbReference type="PROSITE" id="PS51186">
    <property type="entry name" value="GNAT"/>
    <property type="match status" value="1"/>
</dbReference>
<dbReference type="RefSeq" id="WP_183866848.1">
    <property type="nucleotide sequence ID" value="NZ_JACHCF010000004.1"/>
</dbReference>
<organism evidence="2 3">
    <name type="scientific">Pedobacter cryoconitis</name>
    <dbReference type="NCBI Taxonomy" id="188932"/>
    <lineage>
        <taxon>Bacteria</taxon>
        <taxon>Pseudomonadati</taxon>
        <taxon>Bacteroidota</taxon>
        <taxon>Sphingobacteriia</taxon>
        <taxon>Sphingobacteriales</taxon>
        <taxon>Sphingobacteriaceae</taxon>
        <taxon>Pedobacter</taxon>
    </lineage>
</organism>
<name>A0A7W8YSK5_9SPHI</name>